<dbReference type="GO" id="GO:0016020">
    <property type="term" value="C:membrane"/>
    <property type="evidence" value="ECO:0007669"/>
    <property type="project" value="GOC"/>
</dbReference>
<accession>A0A812QTJ6</accession>
<proteinExistence type="predicted"/>
<dbReference type="SUPFAM" id="SSF53448">
    <property type="entry name" value="Nucleotide-diphospho-sugar transferases"/>
    <property type="match status" value="1"/>
</dbReference>
<evidence type="ECO:0000313" key="3">
    <source>
        <dbReference type="Proteomes" id="UP000649617"/>
    </source>
</evidence>
<feature type="chain" id="PRO_5032531355" description="Alpha 1,4-glycosyltransferase domain-containing protein" evidence="1">
    <location>
        <begin position="30"/>
        <end position="333"/>
    </location>
</feature>
<dbReference type="OrthoDB" id="409543at2759"/>
<dbReference type="GO" id="GO:0000030">
    <property type="term" value="F:mannosyltransferase activity"/>
    <property type="evidence" value="ECO:0007669"/>
    <property type="project" value="TreeGrafter"/>
</dbReference>
<dbReference type="Pfam" id="PF05704">
    <property type="entry name" value="Caps_synth"/>
    <property type="match status" value="1"/>
</dbReference>
<evidence type="ECO:0000313" key="2">
    <source>
        <dbReference type="EMBL" id="CAE7403012.1"/>
    </source>
</evidence>
<keyword evidence="3" id="KW-1185">Reference proteome</keyword>
<dbReference type="Proteomes" id="UP000649617">
    <property type="component" value="Unassembled WGS sequence"/>
</dbReference>
<dbReference type="PANTHER" id="PTHR32385:SF15">
    <property type="entry name" value="INOSITOL PHOSPHOCERAMIDE MANNOSYLTRANSFERASE 1"/>
    <property type="match status" value="1"/>
</dbReference>
<dbReference type="EMBL" id="CAJNIZ010017779">
    <property type="protein sequence ID" value="CAE7403012.1"/>
    <property type="molecule type" value="Genomic_DNA"/>
</dbReference>
<organism evidence="2 3">
    <name type="scientific">Symbiodinium pilosum</name>
    <name type="common">Dinoflagellate</name>
    <dbReference type="NCBI Taxonomy" id="2952"/>
    <lineage>
        <taxon>Eukaryota</taxon>
        <taxon>Sar</taxon>
        <taxon>Alveolata</taxon>
        <taxon>Dinophyceae</taxon>
        <taxon>Suessiales</taxon>
        <taxon>Symbiodiniaceae</taxon>
        <taxon>Symbiodinium</taxon>
    </lineage>
</organism>
<protein>
    <recommendedName>
        <fullName evidence="4">Alpha 1,4-glycosyltransferase domain-containing protein</fullName>
    </recommendedName>
</protein>
<reference evidence="2" key="1">
    <citation type="submission" date="2021-02" db="EMBL/GenBank/DDBJ databases">
        <authorList>
            <person name="Dougan E. K."/>
            <person name="Rhodes N."/>
            <person name="Thang M."/>
            <person name="Chan C."/>
        </authorList>
    </citation>
    <scope>NUCLEOTIDE SEQUENCE</scope>
</reference>
<dbReference type="InterPro" id="IPR029044">
    <property type="entry name" value="Nucleotide-diphossugar_trans"/>
</dbReference>
<dbReference type="InterPro" id="IPR008441">
    <property type="entry name" value="AfumC-like_glycosyl_Trfase"/>
</dbReference>
<keyword evidence="1" id="KW-0732">Signal</keyword>
<dbReference type="PANTHER" id="PTHR32385">
    <property type="entry name" value="MANNOSYL PHOSPHORYLINOSITOL CERAMIDE SYNTHASE"/>
    <property type="match status" value="1"/>
</dbReference>
<gene>
    <name evidence="2" type="ORF">SPIL2461_LOCUS9941</name>
</gene>
<comment type="caution">
    <text evidence="2">The sequence shown here is derived from an EMBL/GenBank/DDBJ whole genome shotgun (WGS) entry which is preliminary data.</text>
</comment>
<dbReference type="GO" id="GO:0051999">
    <property type="term" value="P:mannosyl-inositol phosphorylceramide biosynthetic process"/>
    <property type="evidence" value="ECO:0007669"/>
    <property type="project" value="TreeGrafter"/>
</dbReference>
<sequence length="333" mass="37993">MRMLRKQMMLSIWHALLTCLLWCPVPLSAEVACEAELASLIQHAARASANSTSIPKVIYMYWQQGWPSSTANVSLNLVRSSWEFFNPEFKLVQLNRTSADELTNRSAYIPQDIFSKLGAQHRADVYRSLLLYKYGGVWADASLFCNAPLTSWLDMNSKDLIAFRRDDGNFGSPKQKAGLYPMVSNWFLAAPPQSHMMSEMVKVISNPSEQWRLGSEYHWMHRIFAEMAGRDPYVFKRIEEDFPTADWPHGFRKDWRENALVLKRIANNYLMPFFPQFMACCDATGLRKITSAACMALNCSKPSVNIPYPLKKGARPQPSHVQVGSLRLQQVKG</sequence>
<evidence type="ECO:0008006" key="4">
    <source>
        <dbReference type="Google" id="ProtNLM"/>
    </source>
</evidence>
<dbReference type="InterPro" id="IPR051706">
    <property type="entry name" value="Glycosyltransferase_domain"/>
</dbReference>
<dbReference type="AlphaFoldDB" id="A0A812QTJ6"/>
<evidence type="ECO:0000256" key="1">
    <source>
        <dbReference type="SAM" id="SignalP"/>
    </source>
</evidence>
<dbReference type="Gene3D" id="3.90.550.20">
    <property type="match status" value="1"/>
</dbReference>
<name>A0A812QTJ6_SYMPI</name>
<feature type="signal peptide" evidence="1">
    <location>
        <begin position="1"/>
        <end position="29"/>
    </location>
</feature>